<dbReference type="PROSITE" id="PS00107">
    <property type="entry name" value="PROTEIN_KINASE_ATP"/>
    <property type="match status" value="1"/>
</dbReference>
<dbReference type="STRING" id="101091.A0A1C7N3Y1"/>
<dbReference type="GO" id="GO:0005524">
    <property type="term" value="F:ATP binding"/>
    <property type="evidence" value="ECO:0007669"/>
    <property type="project" value="UniProtKB-UniRule"/>
</dbReference>
<organism evidence="3 4">
    <name type="scientific">Choanephora cucurbitarum</name>
    <dbReference type="NCBI Taxonomy" id="101091"/>
    <lineage>
        <taxon>Eukaryota</taxon>
        <taxon>Fungi</taxon>
        <taxon>Fungi incertae sedis</taxon>
        <taxon>Mucoromycota</taxon>
        <taxon>Mucoromycotina</taxon>
        <taxon>Mucoromycetes</taxon>
        <taxon>Mucorales</taxon>
        <taxon>Mucorineae</taxon>
        <taxon>Choanephoraceae</taxon>
        <taxon>Choanephoroideae</taxon>
        <taxon>Choanephora</taxon>
    </lineage>
</organism>
<gene>
    <name evidence="3" type="primary">HT1</name>
    <name evidence="3" type="ORF">A0J61_08230</name>
</gene>
<dbReference type="InterPro" id="IPR051681">
    <property type="entry name" value="Ser/Thr_Kinases-Pseudokinases"/>
</dbReference>
<dbReference type="Gene3D" id="1.10.510.10">
    <property type="entry name" value="Transferase(Phosphotransferase) domain 1"/>
    <property type="match status" value="1"/>
</dbReference>
<keyword evidence="3" id="KW-0418">Kinase</keyword>
<dbReference type="EMBL" id="LUGH01000615">
    <property type="protein sequence ID" value="OBZ83718.1"/>
    <property type="molecule type" value="Genomic_DNA"/>
</dbReference>
<dbReference type="GO" id="GO:0004674">
    <property type="term" value="F:protein serine/threonine kinase activity"/>
    <property type="evidence" value="ECO:0007669"/>
    <property type="project" value="TreeGrafter"/>
</dbReference>
<dbReference type="InterPro" id="IPR000719">
    <property type="entry name" value="Prot_kinase_dom"/>
</dbReference>
<feature type="domain" description="Protein kinase" evidence="2">
    <location>
        <begin position="134"/>
        <end position="391"/>
    </location>
</feature>
<evidence type="ECO:0000259" key="2">
    <source>
        <dbReference type="PROSITE" id="PS50011"/>
    </source>
</evidence>
<protein>
    <submittedName>
        <fullName evidence="3">Serine/threonine-protein kinase HT1</fullName>
    </submittedName>
</protein>
<comment type="caution">
    <text evidence="3">The sequence shown here is derived from an EMBL/GenBank/DDBJ whole genome shotgun (WGS) entry which is preliminary data.</text>
</comment>
<dbReference type="InterPro" id="IPR011009">
    <property type="entry name" value="Kinase-like_dom_sf"/>
</dbReference>
<keyword evidence="1" id="KW-0547">Nucleotide-binding</keyword>
<keyword evidence="4" id="KW-1185">Reference proteome</keyword>
<keyword evidence="1" id="KW-0067">ATP-binding</keyword>
<dbReference type="OrthoDB" id="6718656at2759"/>
<reference evidence="3 4" key="1">
    <citation type="submission" date="2016-03" db="EMBL/GenBank/DDBJ databases">
        <title>Choanephora cucurbitarum.</title>
        <authorList>
            <person name="Min B."/>
            <person name="Park H."/>
            <person name="Park J.-H."/>
            <person name="Shin H.-D."/>
            <person name="Choi I.-G."/>
        </authorList>
    </citation>
    <scope>NUCLEOTIDE SEQUENCE [LARGE SCALE GENOMIC DNA]</scope>
    <source>
        <strain evidence="3 4">KUS-F28377</strain>
    </source>
</reference>
<keyword evidence="3" id="KW-0808">Transferase</keyword>
<dbReference type="SUPFAM" id="SSF56112">
    <property type="entry name" value="Protein kinase-like (PK-like)"/>
    <property type="match status" value="1"/>
</dbReference>
<feature type="binding site" evidence="1">
    <location>
        <position position="167"/>
    </location>
    <ligand>
        <name>ATP</name>
        <dbReference type="ChEBI" id="CHEBI:30616"/>
    </ligand>
</feature>
<dbReference type="Pfam" id="PF00069">
    <property type="entry name" value="Pkinase"/>
    <property type="match status" value="1"/>
</dbReference>
<evidence type="ECO:0000313" key="3">
    <source>
        <dbReference type="EMBL" id="OBZ83718.1"/>
    </source>
</evidence>
<dbReference type="PANTHER" id="PTHR44329">
    <property type="entry name" value="SERINE/THREONINE-PROTEIN KINASE TNNI3K-RELATED"/>
    <property type="match status" value="1"/>
</dbReference>
<evidence type="ECO:0000313" key="4">
    <source>
        <dbReference type="Proteomes" id="UP000093000"/>
    </source>
</evidence>
<dbReference type="InParanoid" id="A0A1C7N3Y1"/>
<dbReference type="AlphaFoldDB" id="A0A1C7N3Y1"/>
<dbReference type="CDD" id="cd00180">
    <property type="entry name" value="PKc"/>
    <property type="match status" value="1"/>
</dbReference>
<accession>A0A1C7N3Y1</accession>
<dbReference type="PROSITE" id="PS50011">
    <property type="entry name" value="PROTEIN_KINASE_DOM"/>
    <property type="match status" value="1"/>
</dbReference>
<dbReference type="InterPro" id="IPR017441">
    <property type="entry name" value="Protein_kinase_ATP_BS"/>
</dbReference>
<proteinExistence type="predicted"/>
<name>A0A1C7N3Y1_9FUNG</name>
<evidence type="ECO:0000256" key="1">
    <source>
        <dbReference type="PROSITE-ProRule" id="PRU10141"/>
    </source>
</evidence>
<sequence>MNRNEAETVCPQQLLERLLDSTRLKVKLFIESCPAAFGLENLITQTKVLPSINKRILQLYQEVCETYINQGVPFDHSWNWTIVWRQQLSLKCLADCYGQERVMAAAHPRARKAIHQIYLENLDAYMQWFPWSWFSEMQFIGAGGFSAVYSVNTMPAYDPQPQKMALKIVDDKLLNEISVQSKAFLPLLFQGLTVCESTGDLMMVMKCSNDGNLEDHMQQLPLGDLDLKTITGTILRLAANLADLHRVGMCHRNVHPRNIVCTDSDYFLVDYRFATPSHESSSVTAITKAVYGRLPYIAPEVRQGVYTEKSDIYSLGVIIWQLVSKVIFPSPDVLLDGAQLSPEDHVYRIEPLPGLPEWCQNLYKACLNPVPDNRPDASEICQVLQPIHDALDYSVPLDRRVTGYIVARRAEAADHLRTYTKVKGLVSSSMTRLYTLSNLPSTQSLVLLPFENAPFQNIWSMDDTCSDTFSLSTYIDTSAPSFI</sequence>
<dbReference type="Proteomes" id="UP000093000">
    <property type="component" value="Unassembled WGS sequence"/>
</dbReference>